<name>A0A1M6T8T6_9FIRM</name>
<dbReference type="InterPro" id="IPR013783">
    <property type="entry name" value="Ig-like_fold"/>
</dbReference>
<feature type="domain" description="SpaA-like prealbumin fold" evidence="7">
    <location>
        <begin position="522"/>
        <end position="611"/>
    </location>
</feature>
<feature type="chain" id="PRO_5012567905" evidence="6">
    <location>
        <begin position="33"/>
        <end position="2109"/>
    </location>
</feature>
<feature type="region of interest" description="Disordered" evidence="4">
    <location>
        <begin position="2050"/>
        <end position="2073"/>
    </location>
</feature>
<evidence type="ECO:0000256" key="4">
    <source>
        <dbReference type="SAM" id="MobiDB-lite"/>
    </source>
</evidence>
<sequence length="2109" mass="232481">MRKTGNLRRIVSGLLAGMTILSTVLSPMTAYAAEMKPDEKPPLYEEVKDLLDEDEVVTAKDYEVEVGSNFDVKSDYIGLEIRDDNKVKVTFEEAKNENNEDFTTAHADTYKAVYYVEPVNSEHPKYQISRKLIVRENTATMQSEAGNENAVTEAETSGTDQQTEEAEDAEADSDTENVEEITDAELDSFNSQAEELLPDMEEDTENTTDSETGLTVSDAMEQAQETGIDLYDMAPGETITFLASTGARSTQKVSVTRGTLYRYADYGYGSYLTYQYTVQFGNVSATAYCVQPSKPGPGSGNYTISKVGDGKALAKVCYYGTKASGDEGFFTEENGYGNLSAGARFILVHLAASYANGSGDAFSGANSTAQNLAKKLYNYCISQPEIPDVAMSFSDANVKAYVDGNSQRTKDITFNADVLQTITMKLPAGVKFHNLTTGTTSKAGASVEVCGGTKFYLSAPLTQVSDVAESWSSTMKGSITKDYSAYKITTGSDTQDLALVFGEGVTDEKYVDFKVSWVEQATIEIVKKDDSADVNLQGAVFGVYSDPECKNLITQMPETDKNGRSSVTIIKTQDTVYLKEITAPQGYAVNATATNVKLVAGKTSSVTVENKEQLAELTIYKEGQVLTGADVNENGTTFHYENRRQKNAVYHVYAGADIVTAYGTKVYSKGDLVRENLTTGENGSVTLKNLHLGTYVVKEAQAPENFYNGGEEKTVTLSYAGQNKEVVFADVTFNNERQKAVVTVVKQDKDTKKPLDGGVFALYAADDIANADGNIVVKKGTLIEKVTTEADGTAKFTADLPIGYTYSVKEDQAPEGYVRNTEDIYSFKFAYTNDKEAKVSFTHTFSNDRVTAKINLYKVDKETGKAVPQGDAVLKGAVYGLYAREDIVHPDGATGIIYKAGEQVASLTTDEKGQASVDGLYLGKYYVKEITPPTGYLADTEEHDLECNYEGDMTAEVKRECTSGEQVIKQPFQIIKAANNGKTDADLLAGAGFTAYLESSLTKKADGSYDFEKATPVVIGENGATEIFTDERGYACSIPLPFGSYIVRETTTPHNYHPVDDFRVTITENHPNEPQVWRVLLDKEFKAKLKIVKKDDETKKSVLSAGTEFKVYDLDNQKYVEQVTTYPVTTTHKSYFTDSQGYLIMPKNLKIGHYRIEEIQAPEGYTINKNYVEIAVDANTAYQMDAESGDAIITVDYENHPVKGKLTIYKKGEMLTGFKKDFIYEGKYLKGAEFNIYATEDIFTPDYQKDENGNRQLIYAKDALVTTVSTGEDGKAVAENLPLGAYYVVEKSAPEGFVLNPDRSEVKFVYADQDTPVIEQEVTVGNERQKVAIKVEKQDAENGAVLEGAVFGIYNKDDIKADGKVIVKADTLLQEMTSEQNGIAYCTLDLPLGQYYVKELKAPAGFVSSDEILEFDASYQGQDVKVVKLKAVKKNQPTTVEVTKSDLTTGVELDGAKLMVLDKDGNIVDEWTSVKDEPHVIKRLTVGEEYTLREEIAPYGYLKATDVKFKIEDTAEIQKVEMKDEVPTGLLIINKNGEFLDKVTLLDNVKGTVEHLFEYVTGNLQDVTFDVFAAEDIKAADGVSKDYFKADEKVGTITTDSNGIAQLGDLPAGKYYVKEVKTAHGYVLDSEPRYVDLSYRDQDTPVITYDEKWQNARQKVKVTVLKKEKDTDRVLAGGVFGLYTKEDIKNAKGDVLLEKDTLIEQKATDENGQITFTADLPVDGKYYVKEISAPAGFVTTEEIQEFTFDYAGEDQAEVSYDFTFENQPTTVELTKSDLTTGKELPGAHLKVTDAEGNTVDEWTSTTESHVIKELVVGKKYTMTETKPADGYVTAESIEFTVENTAEVQKHEMKDDVTKVQISKTDITGDKEIPGAKLTILDKDDQVVESWTSTEEAHYIEKLPIGKYTLREEQAPKGFILTSDVTFEVKDTAEIQKVAMKDDTAKGKVILNKTDKTSGEPLKGVEFELRDSKGKVLETLKTDAAGHAESKLYEIATFKNGKYDAAIKYYLVETKTLDGYTLDQTKHEITFAYADDSTPVVEVTFNLTNEKPEVPETPSTPDTPQSYEGTKVSDAPKTGDYTNIWLPILLLLISVGGMTGLCITKRKNRK</sequence>
<keyword evidence="5" id="KW-0472">Membrane</keyword>
<feature type="domain" description="Thioester" evidence="8">
    <location>
        <begin position="252"/>
        <end position="387"/>
    </location>
</feature>
<feature type="transmembrane region" description="Helical" evidence="5">
    <location>
        <begin position="2083"/>
        <end position="2103"/>
    </location>
</feature>
<evidence type="ECO:0000256" key="5">
    <source>
        <dbReference type="SAM" id="Phobius"/>
    </source>
</evidence>
<feature type="compositionally biased region" description="Polar residues" evidence="4">
    <location>
        <begin position="2056"/>
        <end position="2067"/>
    </location>
</feature>
<feature type="domain" description="SpaA-like prealbumin fold" evidence="7">
    <location>
        <begin position="1224"/>
        <end position="1309"/>
    </location>
</feature>
<comment type="similarity">
    <text evidence="1">Belongs to the serine-aspartate repeat-containing protein (SDr) family.</text>
</comment>
<dbReference type="RefSeq" id="WP_073112208.1">
    <property type="nucleotide sequence ID" value="NZ_FQZY01000056.1"/>
</dbReference>
<evidence type="ECO:0000313" key="9">
    <source>
        <dbReference type="EMBL" id="SHK53411.1"/>
    </source>
</evidence>
<accession>A0A1M6T8T6</accession>
<evidence type="ECO:0000256" key="6">
    <source>
        <dbReference type="SAM" id="SignalP"/>
    </source>
</evidence>
<protein>
    <submittedName>
        <fullName evidence="9">Cna protein B-type domain-containing protein</fullName>
    </submittedName>
</protein>
<keyword evidence="10" id="KW-1185">Reference proteome</keyword>
<evidence type="ECO:0000256" key="2">
    <source>
        <dbReference type="ARBA" id="ARBA00022525"/>
    </source>
</evidence>
<evidence type="ECO:0000259" key="7">
    <source>
        <dbReference type="Pfam" id="PF17802"/>
    </source>
</evidence>
<reference evidence="9 10" key="1">
    <citation type="submission" date="2016-11" db="EMBL/GenBank/DDBJ databases">
        <authorList>
            <person name="Jaros S."/>
            <person name="Januszkiewicz K."/>
            <person name="Wedrychowicz H."/>
        </authorList>
    </citation>
    <scope>NUCLEOTIDE SEQUENCE [LARGE SCALE GENOMIC DNA]</scope>
    <source>
        <strain evidence="9 10">DSM 15480</strain>
    </source>
</reference>
<keyword evidence="3 6" id="KW-0732">Signal</keyword>
<feature type="domain" description="SpaA-like prealbumin fold" evidence="7">
    <location>
        <begin position="1946"/>
        <end position="2040"/>
    </location>
</feature>
<proteinExistence type="inferred from homology"/>
<dbReference type="EMBL" id="FQZY01000056">
    <property type="protein sequence ID" value="SHK53411.1"/>
    <property type="molecule type" value="Genomic_DNA"/>
</dbReference>
<dbReference type="PANTHER" id="PTHR36108:SF13">
    <property type="entry name" value="COLOSSIN-B-RELATED"/>
    <property type="match status" value="1"/>
</dbReference>
<evidence type="ECO:0000256" key="3">
    <source>
        <dbReference type="ARBA" id="ARBA00022729"/>
    </source>
</evidence>
<feature type="compositionally biased region" description="Polar residues" evidence="4">
    <location>
        <begin position="142"/>
        <end position="158"/>
    </location>
</feature>
<feature type="compositionally biased region" description="Acidic residues" evidence="4">
    <location>
        <begin position="162"/>
        <end position="178"/>
    </location>
</feature>
<dbReference type="Proteomes" id="UP000184301">
    <property type="component" value="Unassembled WGS sequence"/>
</dbReference>
<dbReference type="Pfam" id="PF20610">
    <property type="entry name" value="TED_2"/>
    <property type="match status" value="1"/>
</dbReference>
<feature type="domain" description="SpaA-like prealbumin fold" evidence="7">
    <location>
        <begin position="853"/>
        <end position="957"/>
    </location>
</feature>
<dbReference type="Pfam" id="PF17802">
    <property type="entry name" value="SpaA"/>
    <property type="match status" value="14"/>
</dbReference>
<dbReference type="Gene3D" id="2.60.40.10">
    <property type="entry name" value="Immunoglobulins"/>
    <property type="match status" value="14"/>
</dbReference>
<feature type="domain" description="SpaA-like prealbumin fold" evidence="7">
    <location>
        <begin position="1333"/>
        <end position="1426"/>
    </location>
</feature>
<feature type="domain" description="SpaA-like prealbumin fold" evidence="7">
    <location>
        <begin position="1858"/>
        <end position="1942"/>
    </location>
</feature>
<feature type="signal peptide" evidence="6">
    <location>
        <begin position="1"/>
        <end position="32"/>
    </location>
</feature>
<keyword evidence="5" id="KW-0812">Transmembrane</keyword>
<dbReference type="InterPro" id="IPR046751">
    <property type="entry name" value="TED_2"/>
</dbReference>
<dbReference type="PANTHER" id="PTHR36108">
    <property type="entry name" value="COLOSSIN-B-RELATED"/>
    <property type="match status" value="1"/>
</dbReference>
<organism evidence="9 10">
    <name type="scientific">Hespellia stercorisuis DSM 15480</name>
    <dbReference type="NCBI Taxonomy" id="1121950"/>
    <lineage>
        <taxon>Bacteria</taxon>
        <taxon>Bacillati</taxon>
        <taxon>Bacillota</taxon>
        <taxon>Clostridia</taxon>
        <taxon>Lachnospirales</taxon>
        <taxon>Lachnospiraceae</taxon>
        <taxon>Hespellia</taxon>
    </lineage>
</organism>
<feature type="region of interest" description="Disordered" evidence="4">
    <location>
        <begin position="142"/>
        <end position="178"/>
    </location>
</feature>
<keyword evidence="2" id="KW-0964">Secreted</keyword>
<evidence type="ECO:0000313" key="10">
    <source>
        <dbReference type="Proteomes" id="UP000184301"/>
    </source>
</evidence>
<feature type="domain" description="SpaA-like prealbumin fold" evidence="7">
    <location>
        <begin position="1661"/>
        <end position="1752"/>
    </location>
</feature>
<gene>
    <name evidence="9" type="ORF">SAMN02745243_03165</name>
</gene>
<dbReference type="STRING" id="1121950.SAMN02745243_03165"/>
<feature type="domain" description="SpaA-like prealbumin fold" evidence="7">
    <location>
        <begin position="1563"/>
        <end position="1647"/>
    </location>
</feature>
<dbReference type="InterPro" id="IPR041033">
    <property type="entry name" value="SpaA_PFL_dom_1"/>
</dbReference>
<feature type="domain" description="SpaA-like prealbumin fold" evidence="7">
    <location>
        <begin position="668"/>
        <end position="728"/>
    </location>
</feature>
<feature type="domain" description="SpaA-like prealbumin fold" evidence="7">
    <location>
        <begin position="742"/>
        <end position="840"/>
    </location>
</feature>
<evidence type="ECO:0000259" key="8">
    <source>
        <dbReference type="Pfam" id="PF20610"/>
    </source>
</evidence>
<feature type="domain" description="SpaA-like prealbumin fold" evidence="7">
    <location>
        <begin position="1088"/>
        <end position="1186"/>
    </location>
</feature>
<dbReference type="OrthoDB" id="9804660at2"/>
<evidence type="ECO:0000256" key="1">
    <source>
        <dbReference type="ARBA" id="ARBA00007257"/>
    </source>
</evidence>
<dbReference type="SUPFAM" id="SSF49478">
    <property type="entry name" value="Cna protein B-type domain"/>
    <property type="match status" value="2"/>
</dbReference>
<feature type="domain" description="SpaA-like prealbumin fold" evidence="7">
    <location>
        <begin position="1770"/>
        <end position="1854"/>
    </location>
</feature>
<feature type="domain" description="SpaA-like prealbumin fold" evidence="7">
    <location>
        <begin position="982"/>
        <end position="1070"/>
    </location>
</feature>
<feature type="domain" description="SpaA-like prealbumin fold" evidence="7">
    <location>
        <begin position="1439"/>
        <end position="1525"/>
    </location>
</feature>
<keyword evidence="5" id="KW-1133">Transmembrane helix</keyword>